<feature type="compositionally biased region" description="Basic and acidic residues" evidence="2">
    <location>
        <begin position="29"/>
        <end position="40"/>
    </location>
</feature>
<dbReference type="InterPro" id="IPR001841">
    <property type="entry name" value="Znf_RING"/>
</dbReference>
<dbReference type="Pfam" id="PF13639">
    <property type="entry name" value="zf-RING_2"/>
    <property type="match status" value="1"/>
</dbReference>
<dbReference type="EMBL" id="JAVHJV010000001">
    <property type="protein sequence ID" value="KAK5946982.1"/>
    <property type="molecule type" value="Genomic_DNA"/>
</dbReference>
<dbReference type="GeneID" id="89994577"/>
<feature type="region of interest" description="Disordered" evidence="2">
    <location>
        <begin position="1"/>
        <end position="44"/>
    </location>
</feature>
<sequence>MNIRAAFVMSNPPSPARASTPATPTTVDETTRETSTEDHSNMAQPKSELIGIKSQTGPAPDRDDKCTICQEQILPTEETLIHEAHCGSSFHAQCLKEALQRDSKCPLCRNLIQSILTKADREDQWNWYYGKRIFKRKMLGNDQAFFRTPGYLAQQRFYLAWRRANTDRAAARRKANEDLTHTEACIRIGIEEERRIAARLTRKEIREAGLEDFRRIMKGDDAKQVEAETRGLKASKYRSLEQAEAALNVREEQLREAAMTEVCETLEGIERAYADSIGYHRWVLTQAREQDSRAAEWEDDPPMPA</sequence>
<feature type="domain" description="RING-type" evidence="3">
    <location>
        <begin position="66"/>
        <end position="109"/>
    </location>
</feature>
<keyword evidence="1" id="KW-0479">Metal-binding</keyword>
<keyword evidence="1" id="KW-0863">Zinc-finger</keyword>
<dbReference type="SMART" id="SM00184">
    <property type="entry name" value="RING"/>
    <property type="match status" value="1"/>
</dbReference>
<feature type="compositionally biased region" description="Low complexity" evidence="2">
    <location>
        <begin position="16"/>
        <end position="28"/>
    </location>
</feature>
<reference evidence="4 5" key="1">
    <citation type="journal article" date="2023" name="Res Sq">
        <title>Genomic and morphological characterization of Knufia obscura isolated from the Mars 2020 spacecraft assembly facility.</title>
        <authorList>
            <person name="Chander A.M."/>
            <person name="Teixeira M.M."/>
            <person name="Singh N.K."/>
            <person name="Williams M.P."/>
            <person name="Parker C.W."/>
            <person name="Leo P."/>
            <person name="Stajich J.E."/>
            <person name="Torok T."/>
            <person name="Tighe S."/>
            <person name="Mason C.E."/>
            <person name="Venkateswaran K."/>
        </authorList>
    </citation>
    <scope>NUCLEOTIDE SEQUENCE [LARGE SCALE GENOMIC DNA]</scope>
    <source>
        <strain evidence="4 5">CCFEE 5817</strain>
    </source>
</reference>
<dbReference type="InterPro" id="IPR013083">
    <property type="entry name" value="Znf_RING/FYVE/PHD"/>
</dbReference>
<dbReference type="Gene3D" id="3.30.40.10">
    <property type="entry name" value="Zinc/RING finger domain, C3HC4 (zinc finger)"/>
    <property type="match status" value="1"/>
</dbReference>
<evidence type="ECO:0000313" key="4">
    <source>
        <dbReference type="EMBL" id="KAK5946982.1"/>
    </source>
</evidence>
<dbReference type="SUPFAM" id="SSF57850">
    <property type="entry name" value="RING/U-box"/>
    <property type="match status" value="1"/>
</dbReference>
<gene>
    <name evidence="4" type="ORF">PMZ80_001128</name>
</gene>
<dbReference type="RefSeq" id="XP_064735072.1">
    <property type="nucleotide sequence ID" value="XM_064869575.1"/>
</dbReference>
<proteinExistence type="predicted"/>
<organism evidence="4 5">
    <name type="scientific">Knufia obscura</name>
    <dbReference type="NCBI Taxonomy" id="1635080"/>
    <lineage>
        <taxon>Eukaryota</taxon>
        <taxon>Fungi</taxon>
        <taxon>Dikarya</taxon>
        <taxon>Ascomycota</taxon>
        <taxon>Pezizomycotina</taxon>
        <taxon>Eurotiomycetes</taxon>
        <taxon>Chaetothyriomycetidae</taxon>
        <taxon>Chaetothyriales</taxon>
        <taxon>Trichomeriaceae</taxon>
        <taxon>Knufia</taxon>
    </lineage>
</organism>
<comment type="caution">
    <text evidence="4">The sequence shown here is derived from an EMBL/GenBank/DDBJ whole genome shotgun (WGS) entry which is preliminary data.</text>
</comment>
<dbReference type="Proteomes" id="UP001334248">
    <property type="component" value="Unassembled WGS sequence"/>
</dbReference>
<name>A0ABR0S2A5_9EURO</name>
<accession>A0ABR0S2A5</accession>
<evidence type="ECO:0000259" key="3">
    <source>
        <dbReference type="PROSITE" id="PS50089"/>
    </source>
</evidence>
<keyword evidence="5" id="KW-1185">Reference proteome</keyword>
<dbReference type="SMART" id="SM01197">
    <property type="entry name" value="FANCL_C"/>
    <property type="match status" value="1"/>
</dbReference>
<protein>
    <recommendedName>
        <fullName evidence="3">RING-type domain-containing protein</fullName>
    </recommendedName>
</protein>
<keyword evidence="1" id="KW-0862">Zinc</keyword>
<dbReference type="CDD" id="cd16448">
    <property type="entry name" value="RING-H2"/>
    <property type="match status" value="1"/>
</dbReference>
<evidence type="ECO:0000313" key="5">
    <source>
        <dbReference type="Proteomes" id="UP001334248"/>
    </source>
</evidence>
<evidence type="ECO:0000256" key="2">
    <source>
        <dbReference type="SAM" id="MobiDB-lite"/>
    </source>
</evidence>
<evidence type="ECO:0000256" key="1">
    <source>
        <dbReference type="PROSITE-ProRule" id="PRU00175"/>
    </source>
</evidence>
<dbReference type="PROSITE" id="PS50089">
    <property type="entry name" value="ZF_RING_2"/>
    <property type="match status" value="1"/>
</dbReference>